<feature type="chain" id="PRO_5047090857" evidence="8">
    <location>
        <begin position="20"/>
        <end position="391"/>
    </location>
</feature>
<evidence type="ECO:0000256" key="3">
    <source>
        <dbReference type="ARBA" id="ARBA00022544"/>
    </source>
</evidence>
<dbReference type="PROSITE" id="PS51257">
    <property type="entry name" value="PROKAR_LIPOPROTEIN"/>
    <property type="match status" value="1"/>
</dbReference>
<sequence>MRRKWMASVLVICSLTLLSGCWDQKSIQDMIYLSAIGVDYVDNEYVIYAQSSDLASVAKQEAPSGGVSPPAVVSIGRGETLQNAIDNLQKNSQVPLFNGFVSSLIYHERILKKDILPTYDILNRYGLFRYTKWVFGTREPLQDILSNHSLTGFSPLISLLHQPHEVYKQRSFIEPIQFYKFISRYWEPGNTIILPNITIHKKSWKENNKFVSRLSIDGIHAIHRGQWEGFFSNTDLLGLRWLNPHTEFGSIIIRVKDKPRATLRVKNVSVDILPVQLGEKPRFHVTVRLKGFVRELMSKISVEEIKMVAEKEVAEQIRETFLKGVERGTDLYGFEEVLYRRDINAWKQFAKNHANKISADALEGVTVNVYLSDSGKMKKNWYQYPDDLLPK</sequence>
<comment type="subcellular location">
    <subcellularLocation>
        <location evidence="1">Membrane</location>
        <topology evidence="1">Lipid-anchor</topology>
    </subcellularLocation>
</comment>
<keyword evidence="4 8" id="KW-0732">Signal</keyword>
<keyword evidence="12" id="KW-1185">Reference proteome</keyword>
<evidence type="ECO:0000256" key="6">
    <source>
        <dbReference type="ARBA" id="ARBA00023139"/>
    </source>
</evidence>
<name>A0ABR5N6M4_BRECH</name>
<dbReference type="Pfam" id="PF25198">
    <property type="entry name" value="Spore_GerAC_N"/>
    <property type="match status" value="1"/>
</dbReference>
<dbReference type="PANTHER" id="PTHR35789:SF1">
    <property type="entry name" value="SPORE GERMINATION PROTEIN B3"/>
    <property type="match status" value="1"/>
</dbReference>
<protein>
    <submittedName>
        <fullName evidence="11">Spore gernimation protein</fullName>
    </submittedName>
</protein>
<dbReference type="Gene3D" id="3.30.300.210">
    <property type="entry name" value="Nutrient germinant receptor protein C, domain 3"/>
    <property type="match status" value="1"/>
</dbReference>
<feature type="signal peptide" evidence="8">
    <location>
        <begin position="1"/>
        <end position="19"/>
    </location>
</feature>
<dbReference type="InterPro" id="IPR046953">
    <property type="entry name" value="Spore_GerAC-like_C"/>
</dbReference>
<evidence type="ECO:0000256" key="5">
    <source>
        <dbReference type="ARBA" id="ARBA00023136"/>
    </source>
</evidence>
<feature type="domain" description="Spore germination protein N-terminal" evidence="10">
    <location>
        <begin position="23"/>
        <end position="199"/>
    </location>
</feature>
<evidence type="ECO:0000259" key="10">
    <source>
        <dbReference type="Pfam" id="PF25198"/>
    </source>
</evidence>
<keyword evidence="3" id="KW-0309">Germination</keyword>
<dbReference type="NCBIfam" id="TIGR02887">
    <property type="entry name" value="spore_ger_x_C"/>
    <property type="match status" value="1"/>
</dbReference>
<keyword evidence="7" id="KW-0449">Lipoprotein</keyword>
<evidence type="ECO:0000256" key="7">
    <source>
        <dbReference type="ARBA" id="ARBA00023288"/>
    </source>
</evidence>
<evidence type="ECO:0000256" key="1">
    <source>
        <dbReference type="ARBA" id="ARBA00004635"/>
    </source>
</evidence>
<accession>A0ABR5N6M4</accession>
<reference evidence="11 12" key="1">
    <citation type="submission" date="2015-09" db="EMBL/GenBank/DDBJ databases">
        <title>Genome sequencing project for genomic taxonomy and phylogenomics of Bacillus-like bacteria.</title>
        <authorList>
            <person name="Liu B."/>
            <person name="Wang J."/>
            <person name="Zhu Y."/>
            <person name="Liu G."/>
            <person name="Chen Q."/>
            <person name="Chen Z."/>
            <person name="Lan J."/>
            <person name="Che J."/>
            <person name="Ge C."/>
            <person name="Shi H."/>
            <person name="Pan Z."/>
            <person name="Liu X."/>
        </authorList>
    </citation>
    <scope>NUCLEOTIDE SEQUENCE [LARGE SCALE GENOMIC DNA]</scope>
    <source>
        <strain evidence="11 12">DSM 8552</strain>
    </source>
</reference>
<evidence type="ECO:0000256" key="2">
    <source>
        <dbReference type="ARBA" id="ARBA00007886"/>
    </source>
</evidence>
<organism evidence="11 12">
    <name type="scientific">Brevibacillus choshinensis</name>
    <dbReference type="NCBI Taxonomy" id="54911"/>
    <lineage>
        <taxon>Bacteria</taxon>
        <taxon>Bacillati</taxon>
        <taxon>Bacillota</taxon>
        <taxon>Bacilli</taxon>
        <taxon>Bacillales</taxon>
        <taxon>Paenibacillaceae</taxon>
        <taxon>Brevibacillus</taxon>
    </lineage>
</organism>
<dbReference type="InterPro" id="IPR038501">
    <property type="entry name" value="Spore_GerAC_C_sf"/>
</dbReference>
<comment type="caution">
    <text evidence="11">The sequence shown here is derived from an EMBL/GenBank/DDBJ whole genome shotgun (WGS) entry which is preliminary data.</text>
</comment>
<gene>
    <name evidence="11" type="ORF">AN963_14850</name>
</gene>
<evidence type="ECO:0000313" key="12">
    <source>
        <dbReference type="Proteomes" id="UP000051063"/>
    </source>
</evidence>
<dbReference type="InterPro" id="IPR057336">
    <property type="entry name" value="GerAC_N"/>
</dbReference>
<dbReference type="PANTHER" id="PTHR35789">
    <property type="entry name" value="SPORE GERMINATION PROTEIN B3"/>
    <property type="match status" value="1"/>
</dbReference>
<evidence type="ECO:0000313" key="11">
    <source>
        <dbReference type="EMBL" id="KQL46246.1"/>
    </source>
</evidence>
<dbReference type="RefSeq" id="WP_055745327.1">
    <property type="nucleotide sequence ID" value="NZ_LJJB01000010.1"/>
</dbReference>
<keyword evidence="6" id="KW-0564">Palmitate</keyword>
<dbReference type="Proteomes" id="UP000051063">
    <property type="component" value="Unassembled WGS sequence"/>
</dbReference>
<dbReference type="Pfam" id="PF05504">
    <property type="entry name" value="Spore_GerAC"/>
    <property type="match status" value="1"/>
</dbReference>
<comment type="similarity">
    <text evidence="2">Belongs to the GerABKC lipoprotein family.</text>
</comment>
<dbReference type="EMBL" id="LJJB01000010">
    <property type="protein sequence ID" value="KQL46246.1"/>
    <property type="molecule type" value="Genomic_DNA"/>
</dbReference>
<feature type="domain" description="Spore germination GerAC-like C-terminal" evidence="9">
    <location>
        <begin position="218"/>
        <end position="375"/>
    </location>
</feature>
<keyword evidence="5" id="KW-0472">Membrane</keyword>
<proteinExistence type="inferred from homology"/>
<evidence type="ECO:0000256" key="4">
    <source>
        <dbReference type="ARBA" id="ARBA00022729"/>
    </source>
</evidence>
<evidence type="ECO:0000259" key="9">
    <source>
        <dbReference type="Pfam" id="PF05504"/>
    </source>
</evidence>
<dbReference type="InterPro" id="IPR008844">
    <property type="entry name" value="Spore_GerAC-like"/>
</dbReference>
<evidence type="ECO:0000256" key="8">
    <source>
        <dbReference type="SAM" id="SignalP"/>
    </source>
</evidence>